<keyword evidence="3" id="KW-1185">Reference proteome</keyword>
<dbReference type="FunCoup" id="G8YDH5">
    <property type="interactions" value="117"/>
</dbReference>
<dbReference type="InterPro" id="IPR036691">
    <property type="entry name" value="Endo/exonu/phosph_ase_sf"/>
</dbReference>
<evidence type="ECO:0000313" key="2">
    <source>
        <dbReference type="EMBL" id="CCE83006.1"/>
    </source>
</evidence>
<organism evidence="2 3">
    <name type="scientific">Pichia sorbitophila (strain ATCC MYA-4447 / BCRC 22081 / CBS 7064 / NBRC 10061 / NRRL Y-12695)</name>
    <name type="common">Hybrid yeast</name>
    <dbReference type="NCBI Taxonomy" id="559304"/>
    <lineage>
        <taxon>Eukaryota</taxon>
        <taxon>Fungi</taxon>
        <taxon>Dikarya</taxon>
        <taxon>Ascomycota</taxon>
        <taxon>Saccharomycotina</taxon>
        <taxon>Pichiomycetes</taxon>
        <taxon>Debaryomycetaceae</taxon>
        <taxon>Millerozyma</taxon>
    </lineage>
</organism>
<name>G8YDH5_PICSO</name>
<dbReference type="EMBL" id="FO082050">
    <property type="protein sequence ID" value="CCE83006.1"/>
    <property type="molecule type" value="Genomic_DNA"/>
</dbReference>
<feature type="domain" description="Endonuclease/exonuclease/phosphatase" evidence="1">
    <location>
        <begin position="89"/>
        <end position="376"/>
    </location>
</feature>
<dbReference type="OrthoDB" id="428734at2759"/>
<proteinExistence type="predicted"/>
<dbReference type="Pfam" id="PF03372">
    <property type="entry name" value="Exo_endo_phos"/>
    <property type="match status" value="1"/>
</dbReference>
<reference evidence="2 3" key="1">
    <citation type="journal article" date="2012" name="G3 (Bethesda)">
        <title>Pichia sorbitophila, an interspecies yeast hybrid reveals early steps of genome resolution following polyploidization.</title>
        <authorList>
            <person name="Leh Louis V."/>
            <person name="Despons L."/>
            <person name="Friedrich A."/>
            <person name="Martin T."/>
            <person name="Durrens P."/>
            <person name="Casaregola S."/>
            <person name="Neuveglise C."/>
            <person name="Fairhead C."/>
            <person name="Marck C."/>
            <person name="Cruz J.A."/>
            <person name="Straub M.L."/>
            <person name="Kugler V."/>
            <person name="Sacerdot C."/>
            <person name="Uzunov Z."/>
            <person name="Thierry A."/>
            <person name="Weiss S."/>
            <person name="Bleykasten C."/>
            <person name="De Montigny J."/>
            <person name="Jacques N."/>
            <person name="Jung P."/>
            <person name="Lemaire M."/>
            <person name="Mallet S."/>
            <person name="Morel G."/>
            <person name="Richard G.F."/>
            <person name="Sarkar A."/>
            <person name="Savel G."/>
            <person name="Schacherer J."/>
            <person name="Seret M.L."/>
            <person name="Talla E."/>
            <person name="Samson G."/>
            <person name="Jubin C."/>
            <person name="Poulain J."/>
            <person name="Vacherie B."/>
            <person name="Barbe V."/>
            <person name="Pelletier E."/>
            <person name="Sherman D.J."/>
            <person name="Westhof E."/>
            <person name="Weissenbach J."/>
            <person name="Baret P.V."/>
            <person name="Wincker P."/>
            <person name="Gaillardin C."/>
            <person name="Dujon B."/>
            <person name="Souciet J.L."/>
        </authorList>
    </citation>
    <scope>NUCLEOTIDE SEQUENCE [LARGE SCALE GENOMIC DNA]</scope>
    <source>
        <strain evidence="3">ATCC MYA-4447 / BCRC 22081 / CBS 7064 / NBRC 10061 / NRRL Y-12695</strain>
    </source>
</reference>
<dbReference type="Gene3D" id="3.60.10.10">
    <property type="entry name" value="Endonuclease/exonuclease/phosphatase"/>
    <property type="match status" value="1"/>
</dbReference>
<dbReference type="HOGENOM" id="CLU_016428_1_3_1"/>
<dbReference type="InterPro" id="IPR050410">
    <property type="entry name" value="CCR4/nocturin_mRNA_transcr"/>
</dbReference>
<dbReference type="GO" id="GO:0000175">
    <property type="term" value="F:3'-5'-RNA exonuclease activity"/>
    <property type="evidence" value="ECO:0007669"/>
    <property type="project" value="TreeGrafter"/>
</dbReference>
<evidence type="ECO:0000313" key="3">
    <source>
        <dbReference type="Proteomes" id="UP000005222"/>
    </source>
</evidence>
<dbReference type="Proteomes" id="UP000005222">
    <property type="component" value="Chromosome J"/>
</dbReference>
<dbReference type="PANTHER" id="PTHR12121:SF100">
    <property type="entry name" value="POLY(A)-SPECIFIC RIBONUCLEASE"/>
    <property type="match status" value="1"/>
</dbReference>
<dbReference type="InterPro" id="IPR005135">
    <property type="entry name" value="Endo/exonuclease/phosphatase"/>
</dbReference>
<sequence>MFRREYLIVYGASRHMAQIRRLRHGKRIPSDYDATRYRKWVRLDNETEPEHKVSVMSYNMLCQHYIWKQVYGTKHQYYLDWPTYRFPLLNKSIKQLQCDIMCFQEMECALYKNFWSRGFPSDKYTSRYVRKSAPGYWGSLPEDYVDGVGIFVNQDRLEILDERRINFGKYITEHAERFSITSDLRDRMVVRNTVALLLKLRDKATNKTIYVTNTHLYWSPRFNDVKVLQTKLLLDNLRDFMAPGDRKDPCAIVCGDLNCNSNSIVFQLLKTGTLSLNSCKEFESYSYGPRFNNESIADGSLRSPFQLSWAYEKIKAVPADKFFFTTYTRNFTDVLDHIWYTDHTLAVSKLLGSVEHSYYDREDVKGFPNREFPSDHIPLVTELKYK</sequence>
<protein>
    <submittedName>
        <fullName evidence="2">Piso0_002779 protein</fullName>
    </submittedName>
</protein>
<dbReference type="eggNOG" id="KOG0620">
    <property type="taxonomic scope" value="Eukaryota"/>
</dbReference>
<gene>
    <name evidence="2" type="primary">Piso0_002779</name>
    <name evidence="2" type="ORF">GNLVRS01_PISO0J19391g</name>
</gene>
<accession>G8YDH5</accession>
<dbReference type="AlphaFoldDB" id="G8YDH5"/>
<dbReference type="OMA" id="QVYTYVP"/>
<dbReference type="STRING" id="559304.G8YDH5"/>
<evidence type="ECO:0000259" key="1">
    <source>
        <dbReference type="Pfam" id="PF03372"/>
    </source>
</evidence>
<dbReference type="InParanoid" id="G8YDH5"/>
<dbReference type="PANTHER" id="PTHR12121">
    <property type="entry name" value="CARBON CATABOLITE REPRESSOR PROTEIN 4"/>
    <property type="match status" value="1"/>
</dbReference>
<dbReference type="SUPFAM" id="SSF56219">
    <property type="entry name" value="DNase I-like"/>
    <property type="match status" value="1"/>
</dbReference>